<dbReference type="RefSeq" id="WP_043803504.1">
    <property type="nucleotide sequence ID" value="NZ_AVCH01000163.1"/>
</dbReference>
<reference evidence="2 3" key="1">
    <citation type="submission" date="2013-09" db="EMBL/GenBank/DDBJ databases">
        <title>Genome sequencing of Arenimonas malthae.</title>
        <authorList>
            <person name="Chen F."/>
            <person name="Wang G."/>
        </authorList>
    </citation>
    <scope>NUCLEOTIDE SEQUENCE [LARGE SCALE GENOMIC DNA]</scope>
    <source>
        <strain evidence="2 3">CC-JY-1</strain>
    </source>
</reference>
<accession>A0A091B6S1</accession>
<name>A0A091B6S1_9GAMM</name>
<dbReference type="STRING" id="1384054.N790_08060"/>
<evidence type="ECO:0000313" key="2">
    <source>
        <dbReference type="EMBL" id="KFN47202.1"/>
    </source>
</evidence>
<dbReference type="PATRIC" id="fig|1384054.3.peg.1675"/>
<proteinExistence type="predicted"/>
<keyword evidence="1" id="KW-0472">Membrane</keyword>
<protein>
    <submittedName>
        <fullName evidence="2">Uncharacterized protein</fullName>
    </submittedName>
</protein>
<dbReference type="eggNOG" id="ENOG5030AAF">
    <property type="taxonomic scope" value="Bacteria"/>
</dbReference>
<dbReference type="AlphaFoldDB" id="A0A091B6S1"/>
<keyword evidence="1" id="KW-1133">Transmembrane helix</keyword>
<keyword evidence="1" id="KW-0812">Transmembrane</keyword>
<evidence type="ECO:0000256" key="1">
    <source>
        <dbReference type="SAM" id="Phobius"/>
    </source>
</evidence>
<dbReference type="Proteomes" id="UP000029392">
    <property type="component" value="Unassembled WGS sequence"/>
</dbReference>
<dbReference type="OrthoDB" id="5966291at2"/>
<feature type="transmembrane region" description="Helical" evidence="1">
    <location>
        <begin position="6"/>
        <end position="27"/>
    </location>
</feature>
<keyword evidence="3" id="KW-1185">Reference proteome</keyword>
<organism evidence="2 3">
    <name type="scientific">Arenimonas malthae CC-JY-1</name>
    <dbReference type="NCBI Taxonomy" id="1384054"/>
    <lineage>
        <taxon>Bacteria</taxon>
        <taxon>Pseudomonadati</taxon>
        <taxon>Pseudomonadota</taxon>
        <taxon>Gammaproteobacteria</taxon>
        <taxon>Lysobacterales</taxon>
        <taxon>Lysobacteraceae</taxon>
        <taxon>Arenimonas</taxon>
    </lineage>
</organism>
<sequence length="142" mass="15624">MKKSPPWLIALVLVAGLGIIAGGWWLAERRTRENDAVAKVQAVLAGFQQGLPREYAPGLMLERVAFEGPALVMTIRSLSRSVPEAGDASQVARAEKALMLPLCDYPDVVFLLSRGVVLKRRFVDSQDRVFFEVTLAAADCRR</sequence>
<gene>
    <name evidence="2" type="ORF">N790_08060</name>
</gene>
<comment type="caution">
    <text evidence="2">The sequence shown here is derived from an EMBL/GenBank/DDBJ whole genome shotgun (WGS) entry which is preliminary data.</text>
</comment>
<evidence type="ECO:0000313" key="3">
    <source>
        <dbReference type="Proteomes" id="UP000029392"/>
    </source>
</evidence>
<dbReference type="EMBL" id="AVCH01000163">
    <property type="protein sequence ID" value="KFN47202.1"/>
    <property type="molecule type" value="Genomic_DNA"/>
</dbReference>